<dbReference type="AlphaFoldDB" id="A0A381U7I1"/>
<feature type="transmembrane region" description="Helical" evidence="1">
    <location>
        <begin position="12"/>
        <end position="37"/>
    </location>
</feature>
<evidence type="ECO:0000256" key="1">
    <source>
        <dbReference type="SAM" id="Phobius"/>
    </source>
</evidence>
<keyword evidence="1" id="KW-0812">Transmembrane</keyword>
<reference evidence="2" key="1">
    <citation type="submission" date="2018-05" db="EMBL/GenBank/DDBJ databases">
        <authorList>
            <person name="Lanie J.A."/>
            <person name="Ng W.-L."/>
            <person name="Kazmierczak K.M."/>
            <person name="Andrzejewski T.M."/>
            <person name="Davidsen T.M."/>
            <person name="Wayne K.J."/>
            <person name="Tettelin H."/>
            <person name="Glass J.I."/>
            <person name="Rusch D."/>
            <person name="Podicherti R."/>
            <person name="Tsui H.-C.T."/>
            <person name="Winkler M.E."/>
        </authorList>
    </citation>
    <scope>NUCLEOTIDE SEQUENCE</scope>
</reference>
<keyword evidence="1" id="KW-1133">Transmembrane helix</keyword>
<evidence type="ECO:0000313" key="2">
    <source>
        <dbReference type="EMBL" id="SVA23681.1"/>
    </source>
</evidence>
<proteinExistence type="predicted"/>
<dbReference type="EMBL" id="UINC01005809">
    <property type="protein sequence ID" value="SVA23681.1"/>
    <property type="molecule type" value="Genomic_DNA"/>
</dbReference>
<gene>
    <name evidence="2" type="ORF">METZ01_LOCUS76535</name>
</gene>
<keyword evidence="1" id="KW-0472">Membrane</keyword>
<accession>A0A381U7I1</accession>
<organism evidence="2">
    <name type="scientific">marine metagenome</name>
    <dbReference type="NCBI Taxonomy" id="408172"/>
    <lineage>
        <taxon>unclassified sequences</taxon>
        <taxon>metagenomes</taxon>
        <taxon>ecological metagenomes</taxon>
    </lineage>
</organism>
<name>A0A381U7I1_9ZZZZ</name>
<protein>
    <submittedName>
        <fullName evidence="2">Uncharacterized protein</fullName>
    </submittedName>
</protein>
<sequence length="167" mass="18145">MRSLEGVSFRRPAWVGLPVVLAVLIGAVFGFGVQGLVRAEAQNNPVSNFNEGAGFIQAVIEGDKTDDFETVMEKVKEALQNSENSTRQQQAEGWKLYRVTDPGQGGNVTYFMVIDPAVEDADYTISTILSEAYPDFGEAQSLYGMFSGSFAGGIGRINMQLVDDFSN</sequence>